<proteinExistence type="inferred from homology"/>
<dbReference type="SMART" id="SM01138">
    <property type="entry name" value="DP"/>
    <property type="match status" value="1"/>
</dbReference>
<comment type="similarity">
    <text evidence="2 7">Belongs to the E2F/DP family.</text>
</comment>
<keyword evidence="11" id="KW-1185">Reference proteome</keyword>
<reference evidence="10" key="1">
    <citation type="journal article" date="2022" name="bioRxiv">
        <title>Genomics of Preaxostyla Flagellates Illuminates Evolutionary Transitions and the Path Towards Mitochondrial Loss.</title>
        <authorList>
            <person name="Novak L.V.F."/>
            <person name="Treitli S.C."/>
            <person name="Pyrih J."/>
            <person name="Halakuc P."/>
            <person name="Pipaliya S.V."/>
            <person name="Vacek V."/>
            <person name="Brzon O."/>
            <person name="Soukal P."/>
            <person name="Eme L."/>
            <person name="Dacks J.B."/>
            <person name="Karnkowska A."/>
            <person name="Elias M."/>
            <person name="Hampl V."/>
        </authorList>
    </citation>
    <scope>NUCLEOTIDE SEQUENCE</scope>
    <source>
        <strain evidence="10">RCP-MX</strain>
    </source>
</reference>
<dbReference type="InterPro" id="IPR003316">
    <property type="entry name" value="E2F_WHTH_DNA-bd_dom"/>
</dbReference>
<comment type="subcellular location">
    <subcellularLocation>
        <location evidence="1 7">Nucleus</location>
    </subcellularLocation>
</comment>
<dbReference type="InterPro" id="IPR014889">
    <property type="entry name" value="Transc_factor_DP_C"/>
</dbReference>
<accession>A0ABQ8ULR6</accession>
<organism evidence="10 11">
    <name type="scientific">Paratrimastix pyriformis</name>
    <dbReference type="NCBI Taxonomy" id="342808"/>
    <lineage>
        <taxon>Eukaryota</taxon>
        <taxon>Metamonada</taxon>
        <taxon>Preaxostyla</taxon>
        <taxon>Paratrimastigidae</taxon>
        <taxon>Paratrimastix</taxon>
    </lineage>
</organism>
<dbReference type="EMBL" id="JAPMOS010000015">
    <property type="protein sequence ID" value="KAJ4460122.1"/>
    <property type="molecule type" value="Genomic_DNA"/>
</dbReference>
<dbReference type="Proteomes" id="UP001141327">
    <property type="component" value="Unassembled WGS sequence"/>
</dbReference>
<dbReference type="SUPFAM" id="SSF144074">
    <property type="entry name" value="E2F-DP heterodimerization region"/>
    <property type="match status" value="1"/>
</dbReference>
<dbReference type="CDD" id="cd14458">
    <property type="entry name" value="DP_DD"/>
    <property type="match status" value="1"/>
</dbReference>
<evidence type="ECO:0000256" key="4">
    <source>
        <dbReference type="ARBA" id="ARBA00023125"/>
    </source>
</evidence>
<evidence type="ECO:0000259" key="9">
    <source>
        <dbReference type="SMART" id="SM01372"/>
    </source>
</evidence>
<dbReference type="InterPro" id="IPR036388">
    <property type="entry name" value="WH-like_DNA-bd_sf"/>
</dbReference>
<feature type="domain" description="E2F/DP family winged-helix DNA-binding" evidence="9">
    <location>
        <begin position="132"/>
        <end position="208"/>
    </location>
</feature>
<dbReference type="InterPro" id="IPR036390">
    <property type="entry name" value="WH_DNA-bd_sf"/>
</dbReference>
<evidence type="ECO:0000259" key="8">
    <source>
        <dbReference type="SMART" id="SM01138"/>
    </source>
</evidence>
<dbReference type="InterPro" id="IPR038168">
    <property type="entry name" value="TF_DP_C_sf"/>
</dbReference>
<evidence type="ECO:0000256" key="3">
    <source>
        <dbReference type="ARBA" id="ARBA00023015"/>
    </source>
</evidence>
<dbReference type="InterPro" id="IPR015648">
    <property type="entry name" value="Transcrpt_fac_DP"/>
</dbReference>
<evidence type="ECO:0000256" key="7">
    <source>
        <dbReference type="RuleBase" id="RU003796"/>
    </source>
</evidence>
<sequence>MRPLAEWYISRTTTFGCLAKDRLVPPPRDRRRTPPFCSLSAIDSNYRYNRGTDSHLSARREGGKISAIVRAREMQENPNFDVEELSTADPSMVPFDMFDQTQMMDPQMMMAQQRLAPAERKKRKTSSLQDSNKDRSLCMLSKVILQKIQHSESNLSMNELANQVVHECAPDGKDSKNIRRRVYDCVNVLHSAGVIQKGRGKREIIYVGTDGYAQRVHIQQERTALKKSIDDKKRKLALVRLQKRSFELLIDRNRDPAFDAHATSKLLIPFIIINTHPSTTIDCEMSDDRTEVTFDFSRPFEIHDDNEILRKIPRPSRWPPWGCPACP</sequence>
<keyword evidence="5 7" id="KW-0804">Transcription</keyword>
<evidence type="ECO:0000313" key="10">
    <source>
        <dbReference type="EMBL" id="KAJ4460122.1"/>
    </source>
</evidence>
<dbReference type="InterPro" id="IPR037241">
    <property type="entry name" value="E2F-DP_heterodim"/>
</dbReference>
<gene>
    <name evidence="10" type="ORF">PAPYR_3853</name>
</gene>
<keyword evidence="4 7" id="KW-0238">DNA-binding</keyword>
<dbReference type="SUPFAM" id="SSF46785">
    <property type="entry name" value="Winged helix' DNA-binding domain"/>
    <property type="match status" value="1"/>
</dbReference>
<protein>
    <submittedName>
        <fullName evidence="10">Transcription factor Dp-1</fullName>
    </submittedName>
</protein>
<feature type="domain" description="Transcription factor DP C-terminal" evidence="8">
    <location>
        <begin position="214"/>
        <end position="322"/>
    </location>
</feature>
<evidence type="ECO:0000256" key="6">
    <source>
        <dbReference type="ARBA" id="ARBA00023242"/>
    </source>
</evidence>
<dbReference type="Gene3D" id="1.10.10.10">
    <property type="entry name" value="Winged helix-like DNA-binding domain superfamily/Winged helix DNA-binding domain"/>
    <property type="match status" value="1"/>
</dbReference>
<dbReference type="SMART" id="SM01372">
    <property type="entry name" value="E2F_TDP"/>
    <property type="match status" value="1"/>
</dbReference>
<keyword evidence="3 7" id="KW-0805">Transcription regulation</keyword>
<keyword evidence="6 7" id="KW-0539">Nucleus</keyword>
<dbReference type="Gene3D" id="1.20.140.80">
    <property type="entry name" value="Transcription factor DP"/>
    <property type="match status" value="1"/>
</dbReference>
<dbReference type="PANTHER" id="PTHR12548">
    <property type="entry name" value="TRANSCRIPTION FACTOR DP"/>
    <property type="match status" value="1"/>
</dbReference>
<name>A0ABQ8ULR6_9EUKA</name>
<evidence type="ECO:0000256" key="5">
    <source>
        <dbReference type="ARBA" id="ARBA00023163"/>
    </source>
</evidence>
<evidence type="ECO:0000313" key="11">
    <source>
        <dbReference type="Proteomes" id="UP001141327"/>
    </source>
</evidence>
<comment type="caution">
    <text evidence="10">The sequence shown here is derived from an EMBL/GenBank/DDBJ whole genome shotgun (WGS) entry which is preliminary data.</text>
</comment>
<dbReference type="Pfam" id="PF08781">
    <property type="entry name" value="DP"/>
    <property type="match status" value="1"/>
</dbReference>
<dbReference type="PANTHER" id="PTHR12548:SF9">
    <property type="entry name" value="TRANSCRIPTION FACTOR DP"/>
    <property type="match status" value="1"/>
</dbReference>
<evidence type="ECO:0000256" key="2">
    <source>
        <dbReference type="ARBA" id="ARBA00010940"/>
    </source>
</evidence>
<dbReference type="Pfam" id="PF02319">
    <property type="entry name" value="WHD_E2F_TDP"/>
    <property type="match status" value="1"/>
</dbReference>
<evidence type="ECO:0000256" key="1">
    <source>
        <dbReference type="ARBA" id="ARBA00004123"/>
    </source>
</evidence>